<dbReference type="Pfam" id="PF13420">
    <property type="entry name" value="Acetyltransf_4"/>
    <property type="match status" value="1"/>
</dbReference>
<protein>
    <submittedName>
        <fullName evidence="4">N-acetyltransferase family protein</fullName>
    </submittedName>
</protein>
<organism evidence="4 5">
    <name type="scientific">Oleiharenicola lentus</name>
    <dbReference type="NCBI Taxonomy" id="2508720"/>
    <lineage>
        <taxon>Bacteria</taxon>
        <taxon>Pseudomonadati</taxon>
        <taxon>Verrucomicrobiota</taxon>
        <taxon>Opitutia</taxon>
        <taxon>Opitutales</taxon>
        <taxon>Opitutaceae</taxon>
        <taxon>Oleiharenicola</taxon>
    </lineage>
</organism>
<dbReference type="PROSITE" id="PS51186">
    <property type="entry name" value="GNAT"/>
    <property type="match status" value="1"/>
</dbReference>
<dbReference type="InterPro" id="IPR016181">
    <property type="entry name" value="Acyl_CoA_acyltransferase"/>
</dbReference>
<dbReference type="PANTHER" id="PTHR43072:SF23">
    <property type="entry name" value="UPF0039 PROTEIN C11D3.02C"/>
    <property type="match status" value="1"/>
</dbReference>
<dbReference type="Proteomes" id="UP000290218">
    <property type="component" value="Unassembled WGS sequence"/>
</dbReference>
<dbReference type="InterPro" id="IPR000182">
    <property type="entry name" value="GNAT_dom"/>
</dbReference>
<evidence type="ECO:0000313" key="5">
    <source>
        <dbReference type="Proteomes" id="UP000290218"/>
    </source>
</evidence>
<dbReference type="SUPFAM" id="SSF55729">
    <property type="entry name" value="Acyl-CoA N-acyltransferases (Nat)"/>
    <property type="match status" value="1"/>
</dbReference>
<dbReference type="CDD" id="cd04301">
    <property type="entry name" value="NAT_SF"/>
    <property type="match status" value="1"/>
</dbReference>
<dbReference type="OrthoDB" id="9798006at2"/>
<dbReference type="AlphaFoldDB" id="A0A4Q1CBS7"/>
<keyword evidence="2" id="KW-0012">Acyltransferase</keyword>
<keyword evidence="1 4" id="KW-0808">Transferase</keyword>
<keyword evidence="5" id="KW-1185">Reference proteome</keyword>
<dbReference type="PANTHER" id="PTHR43072">
    <property type="entry name" value="N-ACETYLTRANSFERASE"/>
    <property type="match status" value="1"/>
</dbReference>
<evidence type="ECO:0000259" key="3">
    <source>
        <dbReference type="PROSITE" id="PS51186"/>
    </source>
</evidence>
<name>A0A4Q1CBS7_9BACT</name>
<evidence type="ECO:0000256" key="2">
    <source>
        <dbReference type="ARBA" id="ARBA00023315"/>
    </source>
</evidence>
<gene>
    <name evidence="4" type="ORF">ESB00_11405</name>
</gene>
<dbReference type="GO" id="GO:0016747">
    <property type="term" value="F:acyltransferase activity, transferring groups other than amino-acyl groups"/>
    <property type="evidence" value="ECO:0007669"/>
    <property type="project" value="InterPro"/>
</dbReference>
<sequence length="161" mass="18164">MLRAATSADAAAIAAIYNHYVLHTIVTFEEEAVTTDEIVSRIREVQGAGIPWLVWEDNGRVLGYTYASKWKSRCSFRYSLETTVYLDQDATGRGLGRKLYTALIEALRAQKYHALIGGISIPNPGSIALHEKLGFQKIGHFKEVGWKFNQWIDVGYWELVL</sequence>
<proteinExistence type="predicted"/>
<dbReference type="Gene3D" id="3.40.630.30">
    <property type="match status" value="1"/>
</dbReference>
<dbReference type="EMBL" id="SDHX01000001">
    <property type="protein sequence ID" value="RXK56440.1"/>
    <property type="molecule type" value="Genomic_DNA"/>
</dbReference>
<dbReference type="RefSeq" id="WP_129047808.1">
    <property type="nucleotide sequence ID" value="NZ_SDHX01000001.1"/>
</dbReference>
<reference evidence="4 5" key="1">
    <citation type="submission" date="2019-01" db="EMBL/GenBank/DDBJ databases">
        <title>Lacunisphaera sp. strain TWA-58.</title>
        <authorList>
            <person name="Chen W.-M."/>
        </authorList>
    </citation>
    <scope>NUCLEOTIDE SEQUENCE [LARGE SCALE GENOMIC DNA]</scope>
    <source>
        <strain evidence="4 5">TWA-58</strain>
    </source>
</reference>
<accession>A0A4Q1CBS7</accession>
<dbReference type="NCBIfam" id="NF040504">
    <property type="entry name" value="resist_ArsN1b"/>
    <property type="match status" value="1"/>
</dbReference>
<feature type="domain" description="N-acetyltransferase" evidence="3">
    <location>
        <begin position="1"/>
        <end position="161"/>
    </location>
</feature>
<evidence type="ECO:0000256" key="1">
    <source>
        <dbReference type="ARBA" id="ARBA00022679"/>
    </source>
</evidence>
<comment type="caution">
    <text evidence="4">The sequence shown here is derived from an EMBL/GenBank/DDBJ whole genome shotgun (WGS) entry which is preliminary data.</text>
</comment>
<evidence type="ECO:0000313" key="4">
    <source>
        <dbReference type="EMBL" id="RXK56440.1"/>
    </source>
</evidence>